<dbReference type="CDD" id="cd17657">
    <property type="entry name" value="CDC14_N"/>
    <property type="match status" value="1"/>
</dbReference>
<protein>
    <recommendedName>
        <fullName evidence="2">protein-tyrosine-phosphatase</fullName>
        <ecNumber evidence="2">3.1.3.48</ecNumber>
    </recommendedName>
</protein>
<evidence type="ECO:0000313" key="9">
    <source>
        <dbReference type="RefSeq" id="XP_017782275.1"/>
    </source>
</evidence>
<dbReference type="Gene3D" id="3.90.190.10">
    <property type="entry name" value="Protein tyrosine phosphatase superfamily"/>
    <property type="match status" value="2"/>
</dbReference>
<dbReference type="Pfam" id="PF14671">
    <property type="entry name" value="DSPn"/>
    <property type="match status" value="1"/>
</dbReference>
<keyword evidence="8" id="KW-1185">Reference proteome</keyword>
<sequence length="542" mass="62214">MQSQDILKHAAEFIEDRLYFVTLSNDEQSRTTSTTHCFSIENVLHYESFFNDFGPLNISMLYSYCNRLNKKLSSASSKHKRIVHVTTEDKKSRVNAACLIGCYAILYLDFTPQNAYEVLNKKNVLEFIEFRDASVGEPYTISLKDCLYGFHRAKQYGFFHFSNFNQTMYEHYEYVENGDLNWIVPDKFIGFCGPHNKSRIHHGYPLHAPNFYFNYFKTNNVKAIIRLNKKNYDAEKFVAAGFKHYDLYFLDGSTPNDKILQEFLKISEQTSGALAVHCKAGLGRTGTLIACYIMKHYRFAAKEAIAWIRMCRPGSVIGHQQVWLESKQEQMWKEGEAFRRAKALNSPPYHEKGIYADDVVEEDEDELSPEVCRILKTVHLEMLEKDVFKSSPVQKSSLMTQGDTLNQIKAMRRQFKPLDTRRINEWNVSPIVRSSINKVSPVMTIKSHISPATTRLIRTKRTDGTTNLDMQRKLSSTSEGSSTTNGTEILEETGTDSEENQEKRTKRTLIAGKEKSVTSVKLLRLSNPSSKTSGRISLKNMT</sequence>
<dbReference type="CDD" id="cd14499">
    <property type="entry name" value="CDC14_C"/>
    <property type="match status" value="1"/>
</dbReference>
<comment type="similarity">
    <text evidence="1">Belongs to the protein-tyrosine phosphatase family. Non-receptor class CDC14 subfamily.</text>
</comment>
<evidence type="ECO:0000313" key="8">
    <source>
        <dbReference type="Proteomes" id="UP000695000"/>
    </source>
</evidence>
<dbReference type="SMART" id="SM00404">
    <property type="entry name" value="PTPc_motif"/>
    <property type="match status" value="1"/>
</dbReference>
<dbReference type="InterPro" id="IPR029260">
    <property type="entry name" value="DSPn"/>
</dbReference>
<evidence type="ECO:0000256" key="5">
    <source>
        <dbReference type="SAM" id="MobiDB-lite"/>
    </source>
</evidence>
<accession>A0ABM1N625</accession>
<proteinExistence type="inferred from homology"/>
<gene>
    <name evidence="9" type="primary">LOC108566756</name>
</gene>
<dbReference type="InterPro" id="IPR020422">
    <property type="entry name" value="TYR_PHOSPHATASE_DUAL_dom"/>
</dbReference>
<keyword evidence="3" id="KW-0378">Hydrolase</keyword>
<feature type="domain" description="Tyrosine specific protein phosphatases" evidence="7">
    <location>
        <begin position="261"/>
        <end position="323"/>
    </location>
</feature>
<evidence type="ECO:0000256" key="4">
    <source>
        <dbReference type="ARBA" id="ARBA00022912"/>
    </source>
</evidence>
<dbReference type="PROSITE" id="PS50056">
    <property type="entry name" value="TYR_PHOSPHATASE_2"/>
    <property type="match status" value="1"/>
</dbReference>
<dbReference type="PROSITE" id="PS50054">
    <property type="entry name" value="TYR_PHOSPHATASE_DUAL"/>
    <property type="match status" value="1"/>
</dbReference>
<dbReference type="EC" id="3.1.3.48" evidence="2"/>
<evidence type="ECO:0000259" key="6">
    <source>
        <dbReference type="PROSITE" id="PS50054"/>
    </source>
</evidence>
<dbReference type="InterPro" id="IPR044506">
    <property type="entry name" value="CDC14_C"/>
</dbReference>
<dbReference type="Pfam" id="PF22785">
    <property type="entry name" value="Tc-R-P"/>
    <property type="match status" value="1"/>
</dbReference>
<keyword evidence="4" id="KW-0904">Protein phosphatase</keyword>
<dbReference type="RefSeq" id="XP_017782275.1">
    <property type="nucleotide sequence ID" value="XM_017926786.1"/>
</dbReference>
<dbReference type="InterPro" id="IPR000387">
    <property type="entry name" value="Tyr_Pase_dom"/>
</dbReference>
<dbReference type="InterPro" id="IPR050561">
    <property type="entry name" value="PTP"/>
</dbReference>
<dbReference type="PROSITE" id="PS00383">
    <property type="entry name" value="TYR_PHOSPHATASE_1"/>
    <property type="match status" value="1"/>
</dbReference>
<reference evidence="9" key="1">
    <citation type="submission" date="2025-08" db="UniProtKB">
        <authorList>
            <consortium name="RefSeq"/>
        </authorList>
    </citation>
    <scope>IDENTIFICATION</scope>
    <source>
        <tissue evidence="9">Whole Larva</tissue>
    </source>
</reference>
<dbReference type="InterPro" id="IPR003595">
    <property type="entry name" value="Tyr_Pase_cat"/>
</dbReference>
<dbReference type="GeneID" id="108566756"/>
<name>A0ABM1N625_NICVS</name>
<evidence type="ECO:0000256" key="3">
    <source>
        <dbReference type="ARBA" id="ARBA00022801"/>
    </source>
</evidence>
<dbReference type="Proteomes" id="UP000695000">
    <property type="component" value="Unplaced"/>
</dbReference>
<feature type="region of interest" description="Disordered" evidence="5">
    <location>
        <begin position="461"/>
        <end position="512"/>
    </location>
</feature>
<dbReference type="SUPFAM" id="SSF52799">
    <property type="entry name" value="(Phosphotyrosine protein) phosphatases II"/>
    <property type="match status" value="2"/>
</dbReference>
<evidence type="ECO:0000256" key="2">
    <source>
        <dbReference type="ARBA" id="ARBA00013064"/>
    </source>
</evidence>
<dbReference type="InterPro" id="IPR016130">
    <property type="entry name" value="Tyr_Pase_AS"/>
</dbReference>
<evidence type="ECO:0000259" key="7">
    <source>
        <dbReference type="PROSITE" id="PS50056"/>
    </source>
</evidence>
<feature type="compositionally biased region" description="Low complexity" evidence="5">
    <location>
        <begin position="475"/>
        <end position="488"/>
    </location>
</feature>
<dbReference type="PANTHER" id="PTHR23339">
    <property type="entry name" value="TYROSINE SPECIFIC PROTEIN PHOSPHATASE AND DUAL SPECIFICITY PROTEIN PHOSPHATASE"/>
    <property type="match status" value="1"/>
</dbReference>
<dbReference type="InterPro" id="IPR029021">
    <property type="entry name" value="Prot-tyrosine_phosphatase-like"/>
</dbReference>
<evidence type="ECO:0000256" key="1">
    <source>
        <dbReference type="ARBA" id="ARBA00007315"/>
    </source>
</evidence>
<feature type="domain" description="Tyrosine-protein phosphatase" evidence="6">
    <location>
        <begin position="178"/>
        <end position="337"/>
    </location>
</feature>
<feature type="compositionally biased region" description="Acidic residues" evidence="5">
    <location>
        <begin position="489"/>
        <end position="499"/>
    </location>
</feature>
<organism evidence="8 9">
    <name type="scientific">Nicrophorus vespilloides</name>
    <name type="common">Boreal carrion beetle</name>
    <dbReference type="NCBI Taxonomy" id="110193"/>
    <lineage>
        <taxon>Eukaryota</taxon>
        <taxon>Metazoa</taxon>
        <taxon>Ecdysozoa</taxon>
        <taxon>Arthropoda</taxon>
        <taxon>Hexapoda</taxon>
        <taxon>Insecta</taxon>
        <taxon>Pterygota</taxon>
        <taxon>Neoptera</taxon>
        <taxon>Endopterygota</taxon>
        <taxon>Coleoptera</taxon>
        <taxon>Polyphaga</taxon>
        <taxon>Staphyliniformia</taxon>
        <taxon>Silphidae</taxon>
        <taxon>Nicrophorinae</taxon>
        <taxon>Nicrophorus</taxon>
    </lineage>
</organism>